<accession>C1N4Y7</accession>
<dbReference type="Pfam" id="PF13714">
    <property type="entry name" value="PEP_mutase"/>
    <property type="match status" value="1"/>
</dbReference>
<dbReference type="InterPro" id="IPR040442">
    <property type="entry name" value="Pyrv_kinase-like_dom_sf"/>
</dbReference>
<keyword evidence="2" id="KW-1185">Reference proteome</keyword>
<dbReference type="EMBL" id="GG663747">
    <property type="protein sequence ID" value="EEH53016.1"/>
    <property type="molecule type" value="Genomic_DNA"/>
</dbReference>
<dbReference type="Proteomes" id="UP000001876">
    <property type="component" value="Unassembled WGS sequence"/>
</dbReference>
<dbReference type="GO" id="GO:0003824">
    <property type="term" value="F:catalytic activity"/>
    <property type="evidence" value="ECO:0007669"/>
    <property type="project" value="InterPro"/>
</dbReference>
<organism evidence="2">
    <name type="scientific">Micromonas pusilla (strain CCMP1545)</name>
    <name type="common">Picoplanktonic green alga</name>
    <dbReference type="NCBI Taxonomy" id="564608"/>
    <lineage>
        <taxon>Eukaryota</taxon>
        <taxon>Viridiplantae</taxon>
        <taxon>Chlorophyta</taxon>
        <taxon>Mamiellophyceae</taxon>
        <taxon>Mamiellales</taxon>
        <taxon>Mamiellaceae</taxon>
        <taxon>Micromonas</taxon>
    </lineage>
</organism>
<proteinExistence type="predicted"/>
<dbReference type="CDD" id="cd00377">
    <property type="entry name" value="ICL_PEPM"/>
    <property type="match status" value="1"/>
</dbReference>
<dbReference type="OMA" id="PQLMNMV"/>
<dbReference type="eggNOG" id="KOG1260">
    <property type="taxonomic scope" value="Eukaryota"/>
</dbReference>
<sequence>MPSLLVPIPSPARASRAASLGSTAARRVSRRVARIASASSSSSDEISSRRRDRNPAATRLRELLAGPDIVQTPCAHDALSASLIERAGFKAGFMSGFCVSAARLAMPDAGLISYGEMADVGRTVCEGAFYHLTLVPVRPPVSPGFPFIGDADDGYGNAMNAKRTTRGYAAAGFAGLLMEDQVAPKACGHTRNRRVIPRADAVARVRAACDERDEGPNGDIVIFARSDSRSAESLEEALWRVAAFADAGADALFIDALRSREEMEAFCKIAPGVPKMANMLEGGGATPICSPDELRDMGFKVVAYPLSLLMASTRAMENTLRTIRDEGYPDESTLGTFEEIKDVIGFNAYYAEEARYDTTRAANANAAAAAGSGSTGGEAAYDAAFDALCEDDPSADECKVFD</sequence>
<evidence type="ECO:0000313" key="1">
    <source>
        <dbReference type="EMBL" id="EEH53016.1"/>
    </source>
</evidence>
<dbReference type="OrthoDB" id="1923844at2759"/>
<dbReference type="PANTHER" id="PTHR42905">
    <property type="entry name" value="PHOSPHOENOLPYRUVATE CARBOXYLASE"/>
    <property type="match status" value="1"/>
</dbReference>
<reference evidence="1 2" key="1">
    <citation type="journal article" date="2009" name="Science">
        <title>Green evolution and dynamic adaptations revealed by genomes of the marine picoeukaryotes Micromonas.</title>
        <authorList>
            <person name="Worden A.Z."/>
            <person name="Lee J.H."/>
            <person name="Mock T."/>
            <person name="Rouze P."/>
            <person name="Simmons M.P."/>
            <person name="Aerts A.L."/>
            <person name="Allen A.E."/>
            <person name="Cuvelier M.L."/>
            <person name="Derelle E."/>
            <person name="Everett M.V."/>
            <person name="Foulon E."/>
            <person name="Grimwood J."/>
            <person name="Gundlach H."/>
            <person name="Henrissat B."/>
            <person name="Napoli C."/>
            <person name="McDonald S.M."/>
            <person name="Parker M.S."/>
            <person name="Rombauts S."/>
            <person name="Salamov A."/>
            <person name="Von Dassow P."/>
            <person name="Badger J.H."/>
            <person name="Coutinho P.M."/>
            <person name="Demir E."/>
            <person name="Dubchak I."/>
            <person name="Gentemann C."/>
            <person name="Eikrem W."/>
            <person name="Gready J.E."/>
            <person name="John U."/>
            <person name="Lanier W."/>
            <person name="Lindquist E.A."/>
            <person name="Lucas S."/>
            <person name="Mayer K.F."/>
            <person name="Moreau H."/>
            <person name="Not F."/>
            <person name="Otillar R."/>
            <person name="Panaud O."/>
            <person name="Pangilinan J."/>
            <person name="Paulsen I."/>
            <person name="Piegu B."/>
            <person name="Poliakov A."/>
            <person name="Robbens S."/>
            <person name="Schmutz J."/>
            <person name="Toulza E."/>
            <person name="Wyss T."/>
            <person name="Zelensky A."/>
            <person name="Zhou K."/>
            <person name="Armbrust E.V."/>
            <person name="Bhattacharya D."/>
            <person name="Goodenough U.W."/>
            <person name="Van de Peer Y."/>
            <person name="Grigoriev I.V."/>
        </authorList>
    </citation>
    <scope>NUCLEOTIDE SEQUENCE [LARGE SCALE GENOMIC DNA]</scope>
    <source>
        <strain evidence="1 2">CCMP1545</strain>
    </source>
</reference>
<dbReference type="STRING" id="564608.C1N4Y7"/>
<dbReference type="PANTHER" id="PTHR42905:SF2">
    <property type="entry name" value="PHOSPHOENOLPYRUVATE CARBOXYLASE FAMILY PROTEIN"/>
    <property type="match status" value="1"/>
</dbReference>
<dbReference type="Gene3D" id="3.20.20.60">
    <property type="entry name" value="Phosphoenolpyruvate-binding domains"/>
    <property type="match status" value="1"/>
</dbReference>
<dbReference type="InterPro" id="IPR039556">
    <property type="entry name" value="ICL/PEPM"/>
</dbReference>
<dbReference type="AlphaFoldDB" id="C1N4Y7"/>
<dbReference type="SUPFAM" id="SSF51621">
    <property type="entry name" value="Phosphoenolpyruvate/pyruvate domain"/>
    <property type="match status" value="1"/>
</dbReference>
<protein>
    <submittedName>
        <fullName evidence="1">Predicted protein</fullName>
    </submittedName>
</protein>
<dbReference type="GeneID" id="9688517"/>
<dbReference type="InterPro" id="IPR015813">
    <property type="entry name" value="Pyrv/PenolPyrv_kinase-like_dom"/>
</dbReference>
<dbReference type="RefSeq" id="XP_003063077.1">
    <property type="nucleotide sequence ID" value="XM_003063031.1"/>
</dbReference>
<evidence type="ECO:0000313" key="2">
    <source>
        <dbReference type="Proteomes" id="UP000001876"/>
    </source>
</evidence>
<dbReference type="KEGG" id="mpp:MICPUCDRAFT_22014"/>
<gene>
    <name evidence="1" type="ORF">MICPUCDRAFT_22014</name>
</gene>
<name>C1N4Y7_MICPC</name>